<accession>A0ABV0XHB6</accession>
<evidence type="ECO:0000313" key="1">
    <source>
        <dbReference type="EMBL" id="MEQ2280822.1"/>
    </source>
</evidence>
<keyword evidence="2" id="KW-1185">Reference proteome</keyword>
<dbReference type="EMBL" id="JAHRIP010002244">
    <property type="protein sequence ID" value="MEQ2280822.1"/>
    <property type="molecule type" value="Genomic_DNA"/>
</dbReference>
<proteinExistence type="predicted"/>
<reference evidence="1 2" key="1">
    <citation type="submission" date="2021-06" db="EMBL/GenBank/DDBJ databases">
        <authorList>
            <person name="Palmer J.M."/>
        </authorList>
    </citation>
    <scope>NUCLEOTIDE SEQUENCE [LARGE SCALE GENOMIC DNA]</scope>
    <source>
        <strain evidence="1 2">AS_MEX2019</strain>
        <tissue evidence="1">Muscle</tissue>
    </source>
</reference>
<organism evidence="1 2">
    <name type="scientific">Ameca splendens</name>
    <dbReference type="NCBI Taxonomy" id="208324"/>
    <lineage>
        <taxon>Eukaryota</taxon>
        <taxon>Metazoa</taxon>
        <taxon>Chordata</taxon>
        <taxon>Craniata</taxon>
        <taxon>Vertebrata</taxon>
        <taxon>Euteleostomi</taxon>
        <taxon>Actinopterygii</taxon>
        <taxon>Neopterygii</taxon>
        <taxon>Teleostei</taxon>
        <taxon>Neoteleostei</taxon>
        <taxon>Acanthomorphata</taxon>
        <taxon>Ovalentaria</taxon>
        <taxon>Atherinomorphae</taxon>
        <taxon>Cyprinodontiformes</taxon>
        <taxon>Goodeidae</taxon>
        <taxon>Ameca</taxon>
    </lineage>
</organism>
<dbReference type="Proteomes" id="UP001469553">
    <property type="component" value="Unassembled WGS sequence"/>
</dbReference>
<gene>
    <name evidence="1" type="ORF">AMECASPLE_023933</name>
</gene>
<name>A0ABV0XHB6_9TELE</name>
<protein>
    <submittedName>
        <fullName evidence="1">Uncharacterized protein</fullName>
    </submittedName>
</protein>
<sequence length="90" mass="10532">MPRSDYPSKLALKADHRMLKEVPKIRNHFCESSTLNRPKFCSTECALFSCRQAVVVTLDKRSLCRMRIMKHIVYSERTEQICHSSCQSRL</sequence>
<evidence type="ECO:0000313" key="2">
    <source>
        <dbReference type="Proteomes" id="UP001469553"/>
    </source>
</evidence>
<comment type="caution">
    <text evidence="1">The sequence shown here is derived from an EMBL/GenBank/DDBJ whole genome shotgun (WGS) entry which is preliminary data.</text>
</comment>